<sequence length="208" mass="23859">MLSRLVLERTAWVDEVNMGSISIPNAREFVNKASFDWVRDIHFGGALARVYDCCGYLPPDEFYSLLSRFSHVEELGLGYFAKRNTSMEFMENIPAGIFSMERLSYFCLSWFETSAHFLPNILSKFQMSKLQVLEISRLSTENQSNPDEVLVWLPEWLAGFNPLLKTLSMTRIILPDEGSFRSLLESIPTVSKLIFHQCTIKTGAMHSR</sequence>
<proteinExistence type="predicted"/>
<evidence type="ECO:0000313" key="1">
    <source>
        <dbReference type="EMBL" id="KIJ41085.1"/>
    </source>
</evidence>
<dbReference type="AlphaFoldDB" id="A0A0C9VRU9"/>
<accession>A0A0C9VRU9</accession>
<evidence type="ECO:0000313" key="2">
    <source>
        <dbReference type="Proteomes" id="UP000054279"/>
    </source>
</evidence>
<dbReference type="EMBL" id="KN837139">
    <property type="protein sequence ID" value="KIJ41085.1"/>
    <property type="molecule type" value="Genomic_DNA"/>
</dbReference>
<dbReference type="SUPFAM" id="SSF52047">
    <property type="entry name" value="RNI-like"/>
    <property type="match status" value="1"/>
</dbReference>
<organism evidence="1 2">
    <name type="scientific">Sphaerobolus stellatus (strain SS14)</name>
    <dbReference type="NCBI Taxonomy" id="990650"/>
    <lineage>
        <taxon>Eukaryota</taxon>
        <taxon>Fungi</taxon>
        <taxon>Dikarya</taxon>
        <taxon>Basidiomycota</taxon>
        <taxon>Agaricomycotina</taxon>
        <taxon>Agaricomycetes</taxon>
        <taxon>Phallomycetidae</taxon>
        <taxon>Geastrales</taxon>
        <taxon>Sphaerobolaceae</taxon>
        <taxon>Sphaerobolus</taxon>
    </lineage>
</organism>
<dbReference type="InterPro" id="IPR032675">
    <property type="entry name" value="LRR_dom_sf"/>
</dbReference>
<dbReference type="Gene3D" id="3.80.10.10">
    <property type="entry name" value="Ribonuclease Inhibitor"/>
    <property type="match status" value="1"/>
</dbReference>
<name>A0A0C9VRU9_SPHS4</name>
<keyword evidence="2" id="KW-1185">Reference proteome</keyword>
<gene>
    <name evidence="1" type="ORF">M422DRAFT_255932</name>
</gene>
<dbReference type="Proteomes" id="UP000054279">
    <property type="component" value="Unassembled WGS sequence"/>
</dbReference>
<reference evidence="1 2" key="1">
    <citation type="submission" date="2014-06" db="EMBL/GenBank/DDBJ databases">
        <title>Evolutionary Origins and Diversification of the Mycorrhizal Mutualists.</title>
        <authorList>
            <consortium name="DOE Joint Genome Institute"/>
            <consortium name="Mycorrhizal Genomics Consortium"/>
            <person name="Kohler A."/>
            <person name="Kuo A."/>
            <person name="Nagy L.G."/>
            <person name="Floudas D."/>
            <person name="Copeland A."/>
            <person name="Barry K.W."/>
            <person name="Cichocki N."/>
            <person name="Veneault-Fourrey C."/>
            <person name="LaButti K."/>
            <person name="Lindquist E.A."/>
            <person name="Lipzen A."/>
            <person name="Lundell T."/>
            <person name="Morin E."/>
            <person name="Murat C."/>
            <person name="Riley R."/>
            <person name="Ohm R."/>
            <person name="Sun H."/>
            <person name="Tunlid A."/>
            <person name="Henrissat B."/>
            <person name="Grigoriev I.V."/>
            <person name="Hibbett D.S."/>
            <person name="Martin F."/>
        </authorList>
    </citation>
    <scope>NUCLEOTIDE SEQUENCE [LARGE SCALE GENOMIC DNA]</scope>
    <source>
        <strain evidence="1 2">SS14</strain>
    </source>
</reference>
<protein>
    <submittedName>
        <fullName evidence="1">Uncharacterized protein</fullName>
    </submittedName>
</protein>
<dbReference type="HOGENOM" id="CLU_1321653_0_0_1"/>